<dbReference type="PANTHER" id="PTHR32444">
    <property type="entry name" value="BULB-TYPE LECTIN DOMAIN-CONTAINING PROTEIN"/>
    <property type="match status" value="1"/>
</dbReference>
<dbReference type="InterPro" id="IPR001480">
    <property type="entry name" value="Bulb-type_lectin_dom"/>
</dbReference>
<evidence type="ECO:0000313" key="5">
    <source>
        <dbReference type="EMBL" id="KAL0284556.1"/>
    </source>
</evidence>
<evidence type="ECO:0000256" key="1">
    <source>
        <dbReference type="ARBA" id="ARBA00022729"/>
    </source>
</evidence>
<dbReference type="SMART" id="SM00108">
    <property type="entry name" value="B_lectin"/>
    <property type="match status" value="1"/>
</dbReference>
<dbReference type="SUPFAM" id="SSF51110">
    <property type="entry name" value="alpha-D-mannose-specific plant lectins"/>
    <property type="match status" value="1"/>
</dbReference>
<evidence type="ECO:0000256" key="3">
    <source>
        <dbReference type="SAM" id="SignalP"/>
    </source>
</evidence>
<keyword evidence="2" id="KW-0325">Glycoprotein</keyword>
<keyword evidence="5" id="KW-0418">Kinase</keyword>
<accession>A0AAW2IR79</accession>
<feature type="domain" description="Bulb-type lectin" evidence="4">
    <location>
        <begin position="30"/>
        <end position="151"/>
    </location>
</feature>
<keyword evidence="1 3" id="KW-0732">Signal</keyword>
<organism evidence="5">
    <name type="scientific">Sesamum angustifolium</name>
    <dbReference type="NCBI Taxonomy" id="2727405"/>
    <lineage>
        <taxon>Eukaryota</taxon>
        <taxon>Viridiplantae</taxon>
        <taxon>Streptophyta</taxon>
        <taxon>Embryophyta</taxon>
        <taxon>Tracheophyta</taxon>
        <taxon>Spermatophyta</taxon>
        <taxon>Magnoliopsida</taxon>
        <taxon>eudicotyledons</taxon>
        <taxon>Gunneridae</taxon>
        <taxon>Pentapetalae</taxon>
        <taxon>asterids</taxon>
        <taxon>lamiids</taxon>
        <taxon>Lamiales</taxon>
        <taxon>Pedaliaceae</taxon>
        <taxon>Sesamum</taxon>
    </lineage>
</organism>
<protein>
    <submittedName>
        <fullName evidence="5">G-type lectin S-receptor-like serine/threonine-protein kinase</fullName>
    </submittedName>
</protein>
<dbReference type="Pfam" id="PF01453">
    <property type="entry name" value="B_lectin"/>
    <property type="match status" value="1"/>
</dbReference>
<proteinExistence type="predicted"/>
<feature type="chain" id="PRO_5043396877" evidence="3">
    <location>
        <begin position="29"/>
        <end position="151"/>
    </location>
</feature>
<comment type="caution">
    <text evidence="5">The sequence shown here is derived from an EMBL/GenBank/DDBJ whole genome shotgun (WGS) entry which is preliminary data.</text>
</comment>
<keyword evidence="5" id="KW-0808">Transferase</keyword>
<gene>
    <name evidence="5" type="ORF">Sangu_2819900</name>
</gene>
<dbReference type="Gene3D" id="2.90.10.10">
    <property type="entry name" value="Bulb-type lectin domain"/>
    <property type="match status" value="1"/>
</dbReference>
<reference evidence="5" key="2">
    <citation type="journal article" date="2024" name="Plant">
        <title>Genomic evolution and insights into agronomic trait innovations of Sesamum species.</title>
        <authorList>
            <person name="Miao H."/>
            <person name="Wang L."/>
            <person name="Qu L."/>
            <person name="Liu H."/>
            <person name="Sun Y."/>
            <person name="Le M."/>
            <person name="Wang Q."/>
            <person name="Wei S."/>
            <person name="Zheng Y."/>
            <person name="Lin W."/>
            <person name="Duan Y."/>
            <person name="Cao H."/>
            <person name="Xiong S."/>
            <person name="Wang X."/>
            <person name="Wei L."/>
            <person name="Li C."/>
            <person name="Ma Q."/>
            <person name="Ju M."/>
            <person name="Zhao R."/>
            <person name="Li G."/>
            <person name="Mu C."/>
            <person name="Tian Q."/>
            <person name="Mei H."/>
            <person name="Zhang T."/>
            <person name="Gao T."/>
            <person name="Zhang H."/>
        </authorList>
    </citation>
    <scope>NUCLEOTIDE SEQUENCE</scope>
    <source>
        <strain evidence="5">G01</strain>
    </source>
</reference>
<dbReference type="AlphaFoldDB" id="A0AAW2IR79"/>
<dbReference type="PANTHER" id="PTHR32444:SF183">
    <property type="entry name" value="APPLE DOMAIN-CONTAINING PROTEIN"/>
    <property type="match status" value="1"/>
</dbReference>
<evidence type="ECO:0000256" key="2">
    <source>
        <dbReference type="ARBA" id="ARBA00023180"/>
    </source>
</evidence>
<dbReference type="CDD" id="cd00028">
    <property type="entry name" value="B_lectin"/>
    <property type="match status" value="1"/>
</dbReference>
<dbReference type="InterPro" id="IPR036426">
    <property type="entry name" value="Bulb-type_lectin_dom_sf"/>
</dbReference>
<feature type="signal peptide" evidence="3">
    <location>
        <begin position="1"/>
        <end position="28"/>
    </location>
</feature>
<dbReference type="FunFam" id="2.90.10.10:FF:000004">
    <property type="entry name" value="G-type lectin S-receptor-like serine/threonine-protein kinase"/>
    <property type="match status" value="1"/>
</dbReference>
<dbReference type="PROSITE" id="PS50927">
    <property type="entry name" value="BULB_LECTIN"/>
    <property type="match status" value="1"/>
</dbReference>
<sequence>MKTAFMNTLRRAFSSLLLTSLVTQMISGETDSINVTHGIVDGETMVSSGGMFELGFFSPGNSRNRFVGMWYKNVTVMTVVWVANREAPLTSTSGVLRVTEPGILVHLNDTNNIIWSSNTSRFVHTPVAQLLDSGNLVVKDANDDRQENYLW</sequence>
<reference evidence="5" key="1">
    <citation type="submission" date="2020-06" db="EMBL/GenBank/DDBJ databases">
        <authorList>
            <person name="Li T."/>
            <person name="Hu X."/>
            <person name="Zhang T."/>
            <person name="Song X."/>
            <person name="Zhang H."/>
            <person name="Dai N."/>
            <person name="Sheng W."/>
            <person name="Hou X."/>
            <person name="Wei L."/>
        </authorList>
    </citation>
    <scope>NUCLEOTIDE SEQUENCE</scope>
    <source>
        <strain evidence="5">G01</strain>
        <tissue evidence="5">Leaf</tissue>
    </source>
</reference>
<dbReference type="EMBL" id="JACGWK010001645">
    <property type="protein sequence ID" value="KAL0284556.1"/>
    <property type="molecule type" value="Genomic_DNA"/>
</dbReference>
<dbReference type="GO" id="GO:0016301">
    <property type="term" value="F:kinase activity"/>
    <property type="evidence" value="ECO:0007669"/>
    <property type="project" value="UniProtKB-KW"/>
</dbReference>
<evidence type="ECO:0000259" key="4">
    <source>
        <dbReference type="PROSITE" id="PS50927"/>
    </source>
</evidence>
<name>A0AAW2IR79_9LAMI</name>